<dbReference type="EMBL" id="CM010629">
    <property type="protein sequence ID" value="RID76123.1"/>
    <property type="molecule type" value="Genomic_DNA"/>
</dbReference>
<organism evidence="1 2">
    <name type="scientific">Brassica campestris</name>
    <name type="common">Field mustard</name>
    <dbReference type="NCBI Taxonomy" id="3711"/>
    <lineage>
        <taxon>Eukaryota</taxon>
        <taxon>Viridiplantae</taxon>
        <taxon>Streptophyta</taxon>
        <taxon>Embryophyta</taxon>
        <taxon>Tracheophyta</taxon>
        <taxon>Spermatophyta</taxon>
        <taxon>Magnoliopsida</taxon>
        <taxon>eudicotyledons</taxon>
        <taxon>Gunneridae</taxon>
        <taxon>Pentapetalae</taxon>
        <taxon>rosids</taxon>
        <taxon>malvids</taxon>
        <taxon>Brassicales</taxon>
        <taxon>Brassicaceae</taxon>
        <taxon>Brassiceae</taxon>
        <taxon>Brassica</taxon>
    </lineage>
</organism>
<evidence type="ECO:0000313" key="1">
    <source>
        <dbReference type="EMBL" id="RID76123.1"/>
    </source>
</evidence>
<gene>
    <name evidence="1" type="ORF">BRARA_B03112</name>
</gene>
<sequence length="72" mass="7918">MYLTCSSSLATVSLSSSAAPDLRIVAPIVLALPSSIDDRLSSPHQMIGIKLCLYMKFEYEYCIPSLYKQISS</sequence>
<accession>A0A398AL97</accession>
<name>A0A398AL97_BRACM</name>
<protein>
    <submittedName>
        <fullName evidence="1">Uncharacterized protein</fullName>
    </submittedName>
</protein>
<reference evidence="1 2" key="1">
    <citation type="submission" date="2018-06" db="EMBL/GenBank/DDBJ databases">
        <title>WGS assembly of Brassica rapa FPsc.</title>
        <authorList>
            <person name="Bowman J."/>
            <person name="Kohchi T."/>
            <person name="Yamato K."/>
            <person name="Jenkins J."/>
            <person name="Shu S."/>
            <person name="Ishizaki K."/>
            <person name="Yamaoka S."/>
            <person name="Nishihama R."/>
            <person name="Nakamura Y."/>
            <person name="Berger F."/>
            <person name="Adam C."/>
            <person name="Aki S."/>
            <person name="Althoff F."/>
            <person name="Araki T."/>
            <person name="Arteaga-Vazquez M."/>
            <person name="Balasubrmanian S."/>
            <person name="Bauer D."/>
            <person name="Boehm C."/>
            <person name="Briginshaw L."/>
            <person name="Caballero-Perez J."/>
            <person name="Catarino B."/>
            <person name="Chen F."/>
            <person name="Chiyoda S."/>
            <person name="Chovatia M."/>
            <person name="Davies K."/>
            <person name="Delmans M."/>
            <person name="Demura T."/>
            <person name="Dierschke T."/>
            <person name="Dolan L."/>
            <person name="Dorantes-Acosta A."/>
            <person name="Eklund D."/>
            <person name="Florent S."/>
            <person name="Flores-Sandoval E."/>
            <person name="Fujiyama A."/>
            <person name="Fukuzawa H."/>
            <person name="Galik B."/>
            <person name="Grimanelli D."/>
            <person name="Grimwood J."/>
            <person name="Grossniklaus U."/>
            <person name="Hamada T."/>
            <person name="Haseloff J."/>
            <person name="Hetherington A."/>
            <person name="Higo A."/>
            <person name="Hirakawa Y."/>
            <person name="Hundley H."/>
            <person name="Ikeda Y."/>
            <person name="Inoue K."/>
            <person name="Inoue S."/>
            <person name="Ishida S."/>
            <person name="Jia Q."/>
            <person name="Kakita M."/>
            <person name="Kanazawa T."/>
            <person name="Kawai Y."/>
            <person name="Kawashima T."/>
            <person name="Kennedy M."/>
            <person name="Kinose K."/>
            <person name="Kinoshita T."/>
            <person name="Kohara Y."/>
            <person name="Koide E."/>
            <person name="Komatsu K."/>
            <person name="Kopischke S."/>
            <person name="Kubo M."/>
            <person name="Kyozuka J."/>
            <person name="Lagercrantz U."/>
            <person name="Lin S."/>
            <person name="Lindquist E."/>
            <person name="Lipzen A."/>
            <person name="Lu C."/>
            <person name="Luna E."/>
            <person name="Martienssen R."/>
            <person name="Minamino N."/>
            <person name="Mizutani M."/>
            <person name="Mizutani M."/>
            <person name="Mochizuki N."/>
            <person name="Monte I."/>
            <person name="Mosher R."/>
            <person name="Nagasaki H."/>
            <person name="Nakagami H."/>
            <person name="Naramoto S."/>
            <person name="Nishitani K."/>
            <person name="Ohtani M."/>
            <person name="Okamoto T."/>
            <person name="Okumura M."/>
            <person name="Phillips J."/>
            <person name="Pollak B."/>
            <person name="Reinders A."/>
            <person name="Roevekamp M."/>
            <person name="Sano R."/>
            <person name="Sawa S."/>
            <person name="Schmid M."/>
            <person name="Shirakawa M."/>
            <person name="Solano R."/>
            <person name="Spunde A."/>
            <person name="Suetsugu N."/>
            <person name="Sugano S."/>
            <person name="Sugiyama A."/>
            <person name="Sun R."/>
            <person name="Suzuki Y."/>
            <person name="Takenaka M."/>
            <person name="Takezawa D."/>
            <person name="Tomogane H."/>
            <person name="Tsuzuki M."/>
            <person name="Ueda T."/>
            <person name="Umeda M."/>
            <person name="Ward J."/>
            <person name="Watanabe Y."/>
            <person name="Yazaki K."/>
            <person name="Yokoyama R."/>
            <person name="Yoshitake Y."/>
            <person name="Yotsui I."/>
            <person name="Zachgo S."/>
            <person name="Schmutz J."/>
        </authorList>
    </citation>
    <scope>NUCLEOTIDE SEQUENCE [LARGE SCALE GENOMIC DNA]</scope>
    <source>
        <strain evidence="2">cv. B-3</strain>
    </source>
</reference>
<dbReference type="Proteomes" id="UP000264353">
    <property type="component" value="Chromosome A2"/>
</dbReference>
<proteinExistence type="predicted"/>
<dbReference type="AlphaFoldDB" id="A0A398AL97"/>
<evidence type="ECO:0000313" key="2">
    <source>
        <dbReference type="Proteomes" id="UP000264353"/>
    </source>
</evidence>